<dbReference type="GO" id="GO:0008270">
    <property type="term" value="F:zinc ion binding"/>
    <property type="evidence" value="ECO:0007669"/>
    <property type="project" value="TreeGrafter"/>
</dbReference>
<keyword evidence="6" id="KW-1133">Transmembrane helix</keyword>
<feature type="transmembrane region" description="Helical" evidence="6">
    <location>
        <begin position="41"/>
        <end position="62"/>
    </location>
</feature>
<keyword evidence="4" id="KW-0012">Acyltransferase</keyword>
<dbReference type="CDD" id="cd02440">
    <property type="entry name" value="AdoMet_MTases"/>
    <property type="match status" value="1"/>
</dbReference>
<feature type="transmembrane region" description="Helical" evidence="6">
    <location>
        <begin position="74"/>
        <end position="97"/>
    </location>
</feature>
<evidence type="ECO:0000256" key="4">
    <source>
        <dbReference type="ARBA" id="ARBA00023315"/>
    </source>
</evidence>
<sequence length="793" mass="88323">MLKNFLKKYLLSFVVFLTGGAVLIIELAATRILSPYFGNTIFTVSSIISVILGALSLGYYFGGRLADRRPSLKLFFSIILFSGVCVIILKLIIASILPKIGYAFSSTNGPLVLSLFLFFFPSLLLGTLSPFAAKLQEVSQPESGIGKITGGIFFWSTLGSIAGSLLTGFFLIPHFGVAEIIGATGMGLTLLGLVPLFILGFKKKNIVDSALLILLILGLFFISQTPEISAENNIVFQKDGVYEEITVYNNTYAEKPALFLKQDRSQSAAMFLDSDELVFDYTKYYSLYKILKPDLKEALFIGGGAYSMPKALLAETVDTKIDVSEIEPSLFDLGKKYFRVPDDPRLKNYIEDGRRFLHDSNKKYDFIFSDVYSSFYSVPTHFTTKEFFTIAKNKLSDDGIILGNFIGSLSRAGDSLLFSEIKTFQTVFPNSYFFAVRSPSIAEAQNIIFLGWNGDKKIDFNDPLIKEFPNEIIKNLSAKNIDISRFELSKYKELTDNHSPTDYLTGKFIKNLNNTNEGDEMLALVSQQLRYGPRFLSSPGHEKVKKFIVAEMSATGATVKTQTWEHLSADGNKNILTNIIGQFNPKAEKRILLGTHYDSKKFANLDKEKPNDPIPGANDSASGTAVLLELARYLANQEKIPEIGIDLVFFDGEEGEENLEITDWRPLGSEYFAEHLDEIYKNKIKPAGGIIVDLVCDKDLKIKKEPSSLISAPKETNAFWELTKTLNLSGFSDETSQEIRDDHTALNKAGIPTFLVIDFDYPYFHTTQDTLDKCSARSLENVFGAVVGYVYGL</sequence>
<protein>
    <recommendedName>
        <fullName evidence="7">PABS domain-containing protein</fullName>
    </recommendedName>
</protein>
<dbReference type="SUPFAM" id="SSF53187">
    <property type="entry name" value="Zn-dependent exopeptidases"/>
    <property type="match status" value="1"/>
</dbReference>
<dbReference type="Pfam" id="PF04389">
    <property type="entry name" value="Peptidase_M28"/>
    <property type="match status" value="1"/>
</dbReference>
<dbReference type="Proteomes" id="UP000177407">
    <property type="component" value="Unassembled WGS sequence"/>
</dbReference>
<dbReference type="AlphaFoldDB" id="A0A1F5S1F3"/>
<feature type="transmembrane region" description="Helical" evidence="6">
    <location>
        <begin position="109"/>
        <end position="131"/>
    </location>
</feature>
<dbReference type="Pfam" id="PF01564">
    <property type="entry name" value="Spermine_synth"/>
    <property type="match status" value="1"/>
</dbReference>
<keyword evidence="2 5" id="KW-0808">Transferase</keyword>
<dbReference type="PANTHER" id="PTHR12283:SF6">
    <property type="entry name" value="GLUTAMINYL-PEPTIDE CYCLOTRANSFERASE-RELATED"/>
    <property type="match status" value="1"/>
</dbReference>
<dbReference type="InterPro" id="IPR040234">
    <property type="entry name" value="QC/QCL"/>
</dbReference>
<evidence type="ECO:0000313" key="8">
    <source>
        <dbReference type="EMBL" id="OGF20515.1"/>
    </source>
</evidence>
<evidence type="ECO:0000256" key="1">
    <source>
        <dbReference type="ARBA" id="ARBA00007867"/>
    </source>
</evidence>
<dbReference type="InterPro" id="IPR036259">
    <property type="entry name" value="MFS_trans_sf"/>
</dbReference>
<evidence type="ECO:0000256" key="5">
    <source>
        <dbReference type="PROSITE-ProRule" id="PRU00354"/>
    </source>
</evidence>
<evidence type="ECO:0000313" key="9">
    <source>
        <dbReference type="Proteomes" id="UP000177407"/>
    </source>
</evidence>
<dbReference type="InterPro" id="IPR029063">
    <property type="entry name" value="SAM-dependent_MTases_sf"/>
</dbReference>
<feature type="active site" description="Proton acceptor" evidence="5">
    <location>
        <position position="370"/>
    </location>
</feature>
<evidence type="ECO:0000256" key="6">
    <source>
        <dbReference type="SAM" id="Phobius"/>
    </source>
</evidence>
<feature type="transmembrane region" description="Helical" evidence="6">
    <location>
        <begin position="178"/>
        <end position="199"/>
    </location>
</feature>
<dbReference type="NCBIfam" id="NF037959">
    <property type="entry name" value="MFS_SpdSyn"/>
    <property type="match status" value="1"/>
</dbReference>
<organism evidence="8 9">
    <name type="scientific">Candidatus Falkowbacteria bacterium RIFOXYA2_FULL_38_12</name>
    <dbReference type="NCBI Taxonomy" id="1797993"/>
    <lineage>
        <taxon>Bacteria</taxon>
        <taxon>Candidatus Falkowiibacteriota</taxon>
    </lineage>
</organism>
<dbReference type="PANTHER" id="PTHR12283">
    <property type="entry name" value="GLUTAMINYL-PEPTIDE CYCLOTRANSFERASE"/>
    <property type="match status" value="1"/>
</dbReference>
<feature type="transmembrane region" description="Helical" evidence="6">
    <location>
        <begin position="152"/>
        <end position="172"/>
    </location>
</feature>
<evidence type="ECO:0000256" key="2">
    <source>
        <dbReference type="ARBA" id="ARBA00022679"/>
    </source>
</evidence>
<dbReference type="GO" id="GO:0016603">
    <property type="term" value="F:glutaminyl-peptide cyclotransferase activity"/>
    <property type="evidence" value="ECO:0007669"/>
    <property type="project" value="TreeGrafter"/>
</dbReference>
<dbReference type="Gene3D" id="3.40.50.150">
    <property type="entry name" value="Vaccinia Virus protein VP39"/>
    <property type="match status" value="1"/>
</dbReference>
<dbReference type="GO" id="GO:0006596">
    <property type="term" value="P:polyamine biosynthetic process"/>
    <property type="evidence" value="ECO:0007669"/>
    <property type="project" value="UniProtKB-UniRule"/>
</dbReference>
<dbReference type="Gene3D" id="3.40.630.10">
    <property type="entry name" value="Zn peptidases"/>
    <property type="match status" value="1"/>
</dbReference>
<proteinExistence type="inferred from homology"/>
<keyword evidence="3 5" id="KW-0620">Polyamine biosynthesis</keyword>
<dbReference type="InterPro" id="IPR030374">
    <property type="entry name" value="PABS"/>
</dbReference>
<dbReference type="PROSITE" id="PS51006">
    <property type="entry name" value="PABS_2"/>
    <property type="match status" value="1"/>
</dbReference>
<accession>A0A1F5S1F3</accession>
<comment type="caution">
    <text evidence="8">The sequence shown here is derived from an EMBL/GenBank/DDBJ whole genome shotgun (WGS) entry which is preliminary data.</text>
</comment>
<feature type="domain" description="PABS" evidence="7">
    <location>
        <begin position="213"/>
        <end position="453"/>
    </location>
</feature>
<evidence type="ECO:0000256" key="3">
    <source>
        <dbReference type="ARBA" id="ARBA00023115"/>
    </source>
</evidence>
<name>A0A1F5S1F3_9BACT</name>
<keyword evidence="6" id="KW-0472">Membrane</keyword>
<reference evidence="8 9" key="1">
    <citation type="journal article" date="2016" name="Nat. Commun.">
        <title>Thousands of microbial genomes shed light on interconnected biogeochemical processes in an aquifer system.</title>
        <authorList>
            <person name="Anantharaman K."/>
            <person name="Brown C.T."/>
            <person name="Hug L.A."/>
            <person name="Sharon I."/>
            <person name="Castelle C.J."/>
            <person name="Probst A.J."/>
            <person name="Thomas B.C."/>
            <person name="Singh A."/>
            <person name="Wilkins M.J."/>
            <person name="Karaoz U."/>
            <person name="Brodie E.L."/>
            <person name="Williams K.H."/>
            <person name="Hubbard S.S."/>
            <person name="Banfield J.F."/>
        </authorList>
    </citation>
    <scope>NUCLEOTIDE SEQUENCE [LARGE SCALE GENOMIC DNA]</scope>
</reference>
<feature type="transmembrane region" description="Helical" evidence="6">
    <location>
        <begin position="206"/>
        <end position="223"/>
    </location>
</feature>
<keyword evidence="6" id="KW-0812">Transmembrane</keyword>
<comment type="similarity">
    <text evidence="1">Belongs to the spermidine/spermine synthase family.</text>
</comment>
<dbReference type="SUPFAM" id="SSF103473">
    <property type="entry name" value="MFS general substrate transporter"/>
    <property type="match status" value="1"/>
</dbReference>
<feature type="transmembrane region" description="Helical" evidence="6">
    <location>
        <begin position="9"/>
        <end position="29"/>
    </location>
</feature>
<evidence type="ECO:0000259" key="7">
    <source>
        <dbReference type="PROSITE" id="PS51006"/>
    </source>
</evidence>
<gene>
    <name evidence="8" type="ORF">A2257_04105</name>
</gene>
<dbReference type="EMBL" id="MFGA01000023">
    <property type="protein sequence ID" value="OGF20515.1"/>
    <property type="molecule type" value="Genomic_DNA"/>
</dbReference>
<dbReference type="SUPFAM" id="SSF53335">
    <property type="entry name" value="S-adenosyl-L-methionine-dependent methyltransferases"/>
    <property type="match status" value="1"/>
</dbReference>
<dbReference type="InterPro" id="IPR007484">
    <property type="entry name" value="Peptidase_M28"/>
</dbReference>